<dbReference type="RefSeq" id="WP_015504695.1">
    <property type="nucleotide sequence ID" value="NZ_CAYARW010000014.1"/>
</dbReference>
<dbReference type="GeneID" id="41321595"/>
<evidence type="ECO:0000313" key="1">
    <source>
        <dbReference type="EMBL" id="AYQ54963.1"/>
    </source>
</evidence>
<protein>
    <submittedName>
        <fullName evidence="1">Uncharacterized protein</fullName>
    </submittedName>
</protein>
<dbReference type="Proteomes" id="UP000273278">
    <property type="component" value="Chromosome"/>
</dbReference>
<accession>A0A3G3IGG4</accession>
<sequence>MFSPEKDLSRKIVETLGKDGMSISSLDKELAKMGIKDHRLVLTGYLRAMTDLGYLKMRDVPPAKIYVPAKRLPDSVYESVSKRCRTLSGVDTDEVILYSLYKLFKRPIFESELRNSGVMRPVGTRADEEAVSDTKKLLRKEGNIVPSDNAYIPSKDYPEEFGEILADIVLDCTDAKHLVLTTKQTKLF</sequence>
<proteinExistence type="predicted"/>
<dbReference type="OMA" id="MHRIMLS"/>
<dbReference type="EMBL" id="CP017686">
    <property type="protein sequence ID" value="AYQ54963.1"/>
    <property type="molecule type" value="Genomic_DNA"/>
</dbReference>
<evidence type="ECO:0000313" key="2">
    <source>
        <dbReference type="Proteomes" id="UP000273278"/>
    </source>
</evidence>
<reference evidence="1 2" key="1">
    <citation type="submission" date="2016-10" db="EMBL/GenBank/DDBJ databases">
        <title>Complete genome of the TMA-utilizing, human hosted archaeon Methanomethylophilus alvus Gen. nov, sp. nov., strain Mx-05, derived from a pure culture.</title>
        <authorList>
            <person name="Brugere J.-F."/>
            <person name="Ben Hania W."/>
            <person name="Chaudhary P.P."/>
            <person name="Gaci N."/>
            <person name="Borrel G."/>
            <person name="Cao Van Tuat L."/>
            <person name="Fardeau M.-L."/>
            <person name="Harris H.M.B."/>
            <person name="O'Toole P.W."/>
            <person name="Ollivier B."/>
        </authorList>
    </citation>
    <scope>NUCLEOTIDE SEQUENCE [LARGE SCALE GENOMIC DNA]</scope>
    <source>
        <strain evidence="1 2">Mx-05</strain>
    </source>
</reference>
<dbReference type="AlphaFoldDB" id="A0A3G3IGG4"/>
<name>A0A3G3IGG4_9ARCH</name>
<organism evidence="1 2">
    <name type="scientific">Methanomethylophilus alvi</name>
    <dbReference type="NCBI Taxonomy" id="1291540"/>
    <lineage>
        <taxon>Archaea</taxon>
        <taxon>Methanobacteriati</taxon>
        <taxon>Thermoplasmatota</taxon>
        <taxon>Thermoplasmata</taxon>
        <taxon>Methanomassiliicoccales</taxon>
        <taxon>Methanomethylophilaceae</taxon>
        <taxon>Methanomethylophilus</taxon>
    </lineage>
</organism>
<gene>
    <name evidence="1" type="ORF">BKD89_03970</name>
</gene>